<name>Q3A1A4_SYNC1</name>
<dbReference type="OrthoDB" id="183622at2"/>
<dbReference type="HOGENOM" id="CLU_952984_0_0_7"/>
<organism evidence="1 2">
    <name type="scientific">Syntrophotalea carbinolica (strain DSM 2380 / NBRC 103641 / GraBd1)</name>
    <name type="common">Pelobacter carbinolicus</name>
    <dbReference type="NCBI Taxonomy" id="338963"/>
    <lineage>
        <taxon>Bacteria</taxon>
        <taxon>Pseudomonadati</taxon>
        <taxon>Thermodesulfobacteriota</taxon>
        <taxon>Desulfuromonadia</taxon>
        <taxon>Desulfuromonadales</taxon>
        <taxon>Syntrophotaleaceae</taxon>
        <taxon>Syntrophotalea</taxon>
    </lineage>
</organism>
<accession>Q3A1A4</accession>
<dbReference type="Proteomes" id="UP000002534">
    <property type="component" value="Chromosome"/>
</dbReference>
<protein>
    <submittedName>
        <fullName evidence="1">Uncharacterized protein</fullName>
    </submittedName>
</protein>
<evidence type="ECO:0000313" key="2">
    <source>
        <dbReference type="Proteomes" id="UP000002534"/>
    </source>
</evidence>
<dbReference type="eggNOG" id="COG4286">
    <property type="taxonomic scope" value="Bacteria"/>
</dbReference>
<dbReference type="RefSeq" id="WP_011342392.1">
    <property type="nucleotide sequence ID" value="NC_007498.2"/>
</dbReference>
<reference evidence="2" key="1">
    <citation type="submission" date="2005-10" db="EMBL/GenBank/DDBJ databases">
        <title>Complete sequence of Pelobacter carbinolicus DSM 2380.</title>
        <authorList>
            <person name="Copeland A."/>
            <person name="Lucas S."/>
            <person name="Lapidus A."/>
            <person name="Barry K."/>
            <person name="Detter J.C."/>
            <person name="Glavina T."/>
            <person name="Hammon N."/>
            <person name="Israni S."/>
            <person name="Pitluck S."/>
            <person name="Chertkov O."/>
            <person name="Schmutz J."/>
            <person name="Larimer F."/>
            <person name="Land M."/>
            <person name="Kyrpides N."/>
            <person name="Ivanova N."/>
            <person name="Richardson P."/>
        </authorList>
    </citation>
    <scope>NUCLEOTIDE SEQUENCE [LARGE SCALE GENOMIC DNA]</scope>
    <source>
        <strain evidence="2">DSM 2380 / NBRC 103641 / GraBd1</strain>
    </source>
</reference>
<gene>
    <name evidence="1" type="ordered locus">Pcar_2615</name>
</gene>
<evidence type="ECO:0000313" key="1">
    <source>
        <dbReference type="EMBL" id="ABA89853.1"/>
    </source>
</evidence>
<dbReference type="Pfam" id="PF03690">
    <property type="entry name" value="MYG1_exonuc"/>
    <property type="match status" value="1"/>
</dbReference>
<dbReference type="KEGG" id="pca:Pcar_2615"/>
<sequence>MHKIVVHPGNAHRDDFLAVSILLAILDEAEVFRRDPGREDLADPGTYVVDVGMEYDPERRNFDHHQDKSLPCAFHLVMQDLGYHEDAQAVFGWYPFMSMMDVRGPHKTAEHLGVDASVLLASSSPIDGYILSRFSRLETLRSQDLLYQFMREMGRDMLALIKLKKERLERLRREAEIVPVKQLKAVVCAIEDNPKLSMELYLRSLEDARVMICITPSVRGEGWELLRLGDSNLVDFRAIADRPQIRFVHANGYIATTRTLLPLAEVLELAARSVADGEEHIPM</sequence>
<dbReference type="EMBL" id="CP000142">
    <property type="protein sequence ID" value="ABA89853.1"/>
    <property type="molecule type" value="Genomic_DNA"/>
</dbReference>
<dbReference type="AlphaFoldDB" id="Q3A1A4"/>
<dbReference type="STRING" id="338963.Pcar_2615"/>
<reference evidence="1 2" key="2">
    <citation type="journal article" date="2012" name="BMC Genomics">
        <title>The genome of Pelobacter carbinolicus reveals surprising metabolic capabilities and physiological features.</title>
        <authorList>
            <person name="Aklujkar M."/>
            <person name="Haveman S.A."/>
            <person name="Didonato R.Jr."/>
            <person name="Chertkov O."/>
            <person name="Han C.S."/>
            <person name="Land M.L."/>
            <person name="Brown P."/>
            <person name="Lovley D.R."/>
        </authorList>
    </citation>
    <scope>NUCLEOTIDE SEQUENCE [LARGE SCALE GENOMIC DNA]</scope>
    <source>
        <strain evidence="2">DSM 2380 / NBRC 103641 / GraBd1</strain>
    </source>
</reference>
<keyword evidence="2" id="KW-1185">Reference proteome</keyword>
<dbReference type="InterPro" id="IPR003226">
    <property type="entry name" value="MYG1_exonuclease"/>
</dbReference>
<proteinExistence type="predicted"/>